<evidence type="ECO:0000313" key="3">
    <source>
        <dbReference type="EMBL" id="GES80840.1"/>
    </source>
</evidence>
<keyword evidence="3" id="KW-0418">Kinase</keyword>
<protein>
    <submittedName>
        <fullName evidence="3">Kinase-like domain-containing protein</fullName>
    </submittedName>
</protein>
<dbReference type="PANTHER" id="PTHR44329">
    <property type="entry name" value="SERINE/THREONINE-PROTEIN KINASE TNNI3K-RELATED"/>
    <property type="match status" value="1"/>
</dbReference>
<reference evidence="3" key="1">
    <citation type="submission" date="2019-10" db="EMBL/GenBank/DDBJ databases">
        <title>Conservation and host-specific expression of non-tandemly repeated heterogenous ribosome RNA gene in arbuscular mycorrhizal fungi.</title>
        <authorList>
            <person name="Maeda T."/>
            <person name="Kobayashi Y."/>
            <person name="Nakagawa T."/>
            <person name="Ezawa T."/>
            <person name="Yamaguchi K."/>
            <person name="Bino T."/>
            <person name="Nishimoto Y."/>
            <person name="Shigenobu S."/>
            <person name="Kawaguchi M."/>
        </authorList>
    </citation>
    <scope>NUCLEOTIDE SEQUENCE</scope>
    <source>
        <strain evidence="3">HR1</strain>
    </source>
</reference>
<sequence>MIYLNLDFGTSGNEVLDQFISKNNLNWIPFNAFKNIEYLDKREFGATYKAIYKDIRMVLKYFNYLNNPDENLSGFLNKFKIIKSNEIINLYGITKNPDTLDYMLVVEYANEGNLRGCLTEIIYNWNQKLYMLFEIIIGLNNIHKEGLIHYNFHDGNILCVRQISTYKAYISDYLESYRSVKSFLKKGNNCGVIPFMAPEVLRDLMKRCWDNDPLKRPSASEVLDIIKKWVIPPNSMKIKDIDKKLKNNIMEFINAPTGYNNIITESHPQACYTSRLLDFTGEVLCEILEGSLELKFFELKQRNKDVETRSSQFEQDNQYLRLELAKQIKEFAEKENTLQAKITYLQNEIYEKQVSTGNLTESLKQNKLTSQQIQINQLKQEKSNLQEKLAQTEVNIEKLKTQQESLINQKAQLEIELNQFKTNCEQIEQEKVELQNIIGGLIHDQRFTAKLKIKCVKLEKEIAQLVQRLNNEEQIRVQLSWAIQIKEDKINKLEQKLINFDSQKELNEFEKKSENELTNEENTTNIYKEREVMIYLQQESSKTSIFYSANRKEQDLNMSNLDKVIEELKKRFNHLENSLTINSEKGHLNFSMMAEEINLLRKNLDRLELKLNQEENKLKNLATD</sequence>
<dbReference type="Proteomes" id="UP000615446">
    <property type="component" value="Unassembled WGS sequence"/>
</dbReference>
<dbReference type="PANTHER" id="PTHR44329:SF291">
    <property type="entry name" value="PROTEIN KINASE DOMAIN-CONTAINING PROTEIN"/>
    <property type="match status" value="1"/>
</dbReference>
<dbReference type="SUPFAM" id="SSF56112">
    <property type="entry name" value="Protein kinase-like (PK-like)"/>
    <property type="match status" value="1"/>
</dbReference>
<dbReference type="InterPro" id="IPR051681">
    <property type="entry name" value="Ser/Thr_Kinases-Pseudokinases"/>
</dbReference>
<proteinExistence type="predicted"/>
<dbReference type="OrthoDB" id="2481477at2759"/>
<dbReference type="GO" id="GO:0004674">
    <property type="term" value="F:protein serine/threonine kinase activity"/>
    <property type="evidence" value="ECO:0007669"/>
    <property type="project" value="TreeGrafter"/>
</dbReference>
<evidence type="ECO:0000256" key="1">
    <source>
        <dbReference type="SAM" id="Coils"/>
    </source>
</evidence>
<dbReference type="InterPro" id="IPR011009">
    <property type="entry name" value="Kinase-like_dom_sf"/>
</dbReference>
<feature type="coiled-coil region" evidence="1">
    <location>
        <begin position="368"/>
        <end position="503"/>
    </location>
</feature>
<dbReference type="Gene3D" id="1.10.510.10">
    <property type="entry name" value="Transferase(Phosphotransferase) domain 1"/>
    <property type="match status" value="1"/>
</dbReference>
<dbReference type="EMBL" id="BLAL01000053">
    <property type="protein sequence ID" value="GES80840.1"/>
    <property type="molecule type" value="Genomic_DNA"/>
</dbReference>
<comment type="caution">
    <text evidence="3">The sequence shown here is derived from an EMBL/GenBank/DDBJ whole genome shotgun (WGS) entry which is preliminary data.</text>
</comment>
<keyword evidence="1" id="KW-0175">Coiled coil</keyword>
<name>A0A8H3QH86_9GLOM</name>
<gene>
    <name evidence="3" type="ORF">RCL2_000810200</name>
</gene>
<accession>A0A8H3QH86</accession>
<dbReference type="Pfam" id="PF00069">
    <property type="entry name" value="Pkinase"/>
    <property type="match status" value="1"/>
</dbReference>
<evidence type="ECO:0000313" key="4">
    <source>
        <dbReference type="Proteomes" id="UP000615446"/>
    </source>
</evidence>
<feature type="coiled-coil region" evidence="1">
    <location>
        <begin position="551"/>
        <end position="624"/>
    </location>
</feature>
<keyword evidence="3" id="KW-0808">Transferase</keyword>
<dbReference type="PROSITE" id="PS50011">
    <property type="entry name" value="PROTEIN_KINASE_DOM"/>
    <property type="match status" value="1"/>
</dbReference>
<dbReference type="AlphaFoldDB" id="A0A8H3QH86"/>
<feature type="domain" description="Protein kinase" evidence="2">
    <location>
        <begin position="33"/>
        <end position="320"/>
    </location>
</feature>
<organism evidence="3 4">
    <name type="scientific">Rhizophagus clarus</name>
    <dbReference type="NCBI Taxonomy" id="94130"/>
    <lineage>
        <taxon>Eukaryota</taxon>
        <taxon>Fungi</taxon>
        <taxon>Fungi incertae sedis</taxon>
        <taxon>Mucoromycota</taxon>
        <taxon>Glomeromycotina</taxon>
        <taxon>Glomeromycetes</taxon>
        <taxon>Glomerales</taxon>
        <taxon>Glomeraceae</taxon>
        <taxon>Rhizophagus</taxon>
    </lineage>
</organism>
<dbReference type="GO" id="GO:0005524">
    <property type="term" value="F:ATP binding"/>
    <property type="evidence" value="ECO:0007669"/>
    <property type="project" value="InterPro"/>
</dbReference>
<dbReference type="InterPro" id="IPR000719">
    <property type="entry name" value="Prot_kinase_dom"/>
</dbReference>
<evidence type="ECO:0000259" key="2">
    <source>
        <dbReference type="PROSITE" id="PS50011"/>
    </source>
</evidence>